<feature type="domain" description="GH18" evidence="2">
    <location>
        <begin position="278"/>
        <end position="610"/>
    </location>
</feature>
<dbReference type="PANTHER" id="PTHR46066:SF2">
    <property type="entry name" value="CHITINASE DOMAIN-CONTAINING PROTEIN 1"/>
    <property type="match status" value="1"/>
</dbReference>
<dbReference type="InterPro" id="IPR017853">
    <property type="entry name" value="GH"/>
</dbReference>
<keyword evidence="1" id="KW-0812">Transmembrane</keyword>
<dbReference type="InterPro" id="IPR029070">
    <property type="entry name" value="Chitinase_insertion_sf"/>
</dbReference>
<dbReference type="GO" id="GO:0016787">
    <property type="term" value="F:hydrolase activity"/>
    <property type="evidence" value="ECO:0007669"/>
    <property type="project" value="UniProtKB-KW"/>
</dbReference>
<reference evidence="5 6" key="1">
    <citation type="submission" date="2018-08" db="EMBL/GenBank/DDBJ databases">
        <title>A genome reference for cultivated species of the human gut microbiota.</title>
        <authorList>
            <person name="Zou Y."/>
            <person name="Xue W."/>
            <person name="Luo G."/>
        </authorList>
    </citation>
    <scope>NUCLEOTIDE SEQUENCE [LARGE SCALE GENOMIC DNA]</scope>
    <source>
        <strain evidence="4 6">AM09-9</strain>
        <strain evidence="3 5">TF11-7</strain>
    </source>
</reference>
<gene>
    <name evidence="4" type="ORF">DW116_10795</name>
    <name evidence="3" type="ORF">DXD17_13815</name>
</gene>
<dbReference type="Pfam" id="PF08239">
    <property type="entry name" value="SH3_3"/>
    <property type="match status" value="1"/>
</dbReference>
<dbReference type="Gene3D" id="3.10.50.10">
    <property type="match status" value="1"/>
</dbReference>
<evidence type="ECO:0000313" key="5">
    <source>
        <dbReference type="Proteomes" id="UP000260793"/>
    </source>
</evidence>
<evidence type="ECO:0000256" key="1">
    <source>
        <dbReference type="SAM" id="Phobius"/>
    </source>
</evidence>
<dbReference type="PANTHER" id="PTHR46066">
    <property type="entry name" value="CHITINASE DOMAIN-CONTAINING PROTEIN 1 FAMILY MEMBER"/>
    <property type="match status" value="1"/>
</dbReference>
<sequence>MNERKRHRRKGRRRRRRSPGIALIISIVLVIIIAVAGIFVVWKRYGPSNERADLEQYYGLDSKDEIAVVIDDEVIRSEDLAQDEAEGLKVIPAKVYDSEYYIEASVVRDKINERFYWDSNEQILLYTLPSGNVSVVADTNEYTEVNEQKSVDYTILKMEGDKVYIALPFIQTYTNMEYKVYQDPNRIVITADWGEKETAVVKGDTQIRYQGGVKSPVLTDVKKNDKVTVLEDEDDWQKVATADGFIGYLKSSKLKDQKKEKTSRDFAEPEYTSISKDYKINMAWHNVTNVSANQSIQSMLATTKGLTTIAPTWFSLADTEGNITSIADTDYVQYAKQAGLEVWAVLRDFHGGINSYDETYEVLSYSSKRAKVIDQVIAAALQSQVDGINLDFELISSKCGVHYIQFVRELSVKCRENNLVLSVDNYVPKPYNTQYDLKEQAAVADYVFIMAYDEHTDGSNEAGSVASISYLENGVTDALKLVPKEKLVAAIPFFTRLWKETPKTEEELAAEAGTEAADYPNSVSSQALGMDEAAQAVQNAGVTAQWDDETKQNYAKWEADGSTYRIWLEDMQSLEEKMTVIRQNELAGVAEWSLGRENSGVWDLILQYLN</sequence>
<dbReference type="Proteomes" id="UP000285832">
    <property type="component" value="Unassembled WGS sequence"/>
</dbReference>
<dbReference type="Gene3D" id="2.30.30.40">
    <property type="entry name" value="SH3 Domains"/>
    <property type="match status" value="1"/>
</dbReference>
<evidence type="ECO:0000313" key="6">
    <source>
        <dbReference type="Proteomes" id="UP000285832"/>
    </source>
</evidence>
<dbReference type="Proteomes" id="UP000260793">
    <property type="component" value="Unassembled WGS sequence"/>
</dbReference>
<organism evidence="3 5">
    <name type="scientific">[Ruminococcus] lactaris</name>
    <dbReference type="NCBI Taxonomy" id="46228"/>
    <lineage>
        <taxon>Bacteria</taxon>
        <taxon>Bacillati</taxon>
        <taxon>Bacillota</taxon>
        <taxon>Clostridia</taxon>
        <taxon>Lachnospirales</taxon>
        <taxon>Lachnospiraceae</taxon>
        <taxon>Mediterraneibacter</taxon>
    </lineage>
</organism>
<proteinExistence type="predicted"/>
<evidence type="ECO:0000313" key="4">
    <source>
        <dbReference type="EMBL" id="RHJ59755.1"/>
    </source>
</evidence>
<evidence type="ECO:0000313" key="3">
    <source>
        <dbReference type="EMBL" id="RGK36976.1"/>
    </source>
</evidence>
<comment type="caution">
    <text evidence="3">The sequence shown here is derived from an EMBL/GenBank/DDBJ whole genome shotgun (WGS) entry which is preliminary data.</text>
</comment>
<dbReference type="GO" id="GO:0008061">
    <property type="term" value="F:chitin binding"/>
    <property type="evidence" value="ECO:0007669"/>
    <property type="project" value="InterPro"/>
</dbReference>
<dbReference type="SMART" id="SM00636">
    <property type="entry name" value="Glyco_18"/>
    <property type="match status" value="1"/>
</dbReference>
<feature type="transmembrane region" description="Helical" evidence="1">
    <location>
        <begin position="21"/>
        <end position="42"/>
    </location>
</feature>
<dbReference type="EMBL" id="QRMI01000030">
    <property type="protein sequence ID" value="RHJ59755.1"/>
    <property type="molecule type" value="Genomic_DNA"/>
</dbReference>
<keyword evidence="1" id="KW-1133">Transmembrane helix</keyword>
<dbReference type="RefSeq" id="WP_023920399.1">
    <property type="nucleotide sequence ID" value="NZ_CAJMJQ010000041.1"/>
</dbReference>
<accession>A0A3E4LHY2</accession>
<keyword evidence="3" id="KW-0378">Hydrolase</keyword>
<dbReference type="InterPro" id="IPR001223">
    <property type="entry name" value="Glyco_hydro18_cat"/>
</dbReference>
<dbReference type="Gene3D" id="3.20.20.80">
    <property type="entry name" value="Glycosidases"/>
    <property type="match status" value="1"/>
</dbReference>
<name>A0A3E4LHY2_9FIRM</name>
<dbReference type="PROSITE" id="PS51910">
    <property type="entry name" value="GH18_2"/>
    <property type="match status" value="1"/>
</dbReference>
<evidence type="ECO:0000259" key="2">
    <source>
        <dbReference type="PROSITE" id="PS51910"/>
    </source>
</evidence>
<keyword evidence="1" id="KW-0472">Membrane</keyword>
<dbReference type="GO" id="GO:0005975">
    <property type="term" value="P:carbohydrate metabolic process"/>
    <property type="evidence" value="ECO:0007669"/>
    <property type="project" value="InterPro"/>
</dbReference>
<dbReference type="Pfam" id="PF00704">
    <property type="entry name" value="Glyco_hydro_18"/>
    <property type="match status" value="1"/>
</dbReference>
<dbReference type="InterPro" id="IPR011583">
    <property type="entry name" value="Chitinase_II/V-like_cat"/>
</dbReference>
<dbReference type="InterPro" id="IPR003646">
    <property type="entry name" value="SH3-like_bac-type"/>
</dbReference>
<dbReference type="SUPFAM" id="SSF51445">
    <property type="entry name" value="(Trans)glycosidases"/>
    <property type="match status" value="1"/>
</dbReference>
<dbReference type="AlphaFoldDB" id="A0A3E4LHY2"/>
<dbReference type="EMBL" id="QSQN01000053">
    <property type="protein sequence ID" value="RGK36976.1"/>
    <property type="molecule type" value="Genomic_DNA"/>
</dbReference>
<protein>
    <submittedName>
        <fullName evidence="3">Glycosyl hydrolase family 18</fullName>
    </submittedName>
</protein>